<evidence type="ECO:0000313" key="4">
    <source>
        <dbReference type="Proteomes" id="UP000626148"/>
    </source>
</evidence>
<evidence type="ECO:0000259" key="2">
    <source>
        <dbReference type="Pfam" id="PF02589"/>
    </source>
</evidence>
<reference evidence="3" key="2">
    <citation type="submission" date="2020-09" db="EMBL/GenBank/DDBJ databases">
        <authorList>
            <person name="Sun Q."/>
            <person name="Kim S."/>
        </authorList>
    </citation>
    <scope>NUCLEOTIDE SEQUENCE</scope>
    <source>
        <strain evidence="3">KCTC 22169</strain>
    </source>
</reference>
<dbReference type="PANTHER" id="PTHR43682:SF1">
    <property type="entry name" value="LACTATE UTILIZATION PROTEIN C"/>
    <property type="match status" value="1"/>
</dbReference>
<dbReference type="InterPro" id="IPR024185">
    <property type="entry name" value="FTHF_cligase-like_sf"/>
</dbReference>
<proteinExistence type="predicted"/>
<gene>
    <name evidence="3" type="ORF">GCM10007392_36310</name>
</gene>
<accession>A0A918KIS3</accession>
<dbReference type="InterPro" id="IPR037171">
    <property type="entry name" value="NagB/RpiA_transferase-like"/>
</dbReference>
<dbReference type="PANTHER" id="PTHR43682">
    <property type="entry name" value="LACTATE UTILIZATION PROTEIN C"/>
    <property type="match status" value="1"/>
</dbReference>
<feature type="region of interest" description="Disordered" evidence="1">
    <location>
        <begin position="1"/>
        <end position="25"/>
    </location>
</feature>
<organism evidence="3 4">
    <name type="scientific">Saccharospirillum salsuginis</name>
    <dbReference type="NCBI Taxonomy" id="418750"/>
    <lineage>
        <taxon>Bacteria</taxon>
        <taxon>Pseudomonadati</taxon>
        <taxon>Pseudomonadota</taxon>
        <taxon>Gammaproteobacteria</taxon>
        <taxon>Oceanospirillales</taxon>
        <taxon>Saccharospirillaceae</taxon>
        <taxon>Saccharospirillum</taxon>
    </lineage>
</organism>
<name>A0A918KIS3_9GAMM</name>
<dbReference type="SUPFAM" id="SSF100950">
    <property type="entry name" value="NagB/RpiA/CoA transferase-like"/>
    <property type="match status" value="1"/>
</dbReference>
<dbReference type="Pfam" id="PF02589">
    <property type="entry name" value="LUD_dom"/>
    <property type="match status" value="1"/>
</dbReference>
<reference evidence="3" key="1">
    <citation type="journal article" date="2014" name="Int. J. Syst. Evol. Microbiol.">
        <title>Complete genome sequence of Corynebacterium casei LMG S-19264T (=DSM 44701T), isolated from a smear-ripened cheese.</title>
        <authorList>
            <consortium name="US DOE Joint Genome Institute (JGI-PGF)"/>
            <person name="Walter F."/>
            <person name="Albersmeier A."/>
            <person name="Kalinowski J."/>
            <person name="Ruckert C."/>
        </authorList>
    </citation>
    <scope>NUCLEOTIDE SEQUENCE</scope>
    <source>
        <strain evidence="3">KCTC 22169</strain>
    </source>
</reference>
<dbReference type="EMBL" id="BMXR01000009">
    <property type="protein sequence ID" value="GGX65178.1"/>
    <property type="molecule type" value="Genomic_DNA"/>
</dbReference>
<keyword evidence="4" id="KW-1185">Reference proteome</keyword>
<protein>
    <recommendedName>
        <fullName evidence="2">LUD domain-containing protein</fullName>
    </recommendedName>
</protein>
<dbReference type="RefSeq" id="WP_189611317.1">
    <property type="nucleotide sequence ID" value="NZ_BMXR01000009.1"/>
</dbReference>
<comment type="caution">
    <text evidence="3">The sequence shown here is derived from an EMBL/GenBank/DDBJ whole genome shotgun (WGS) entry which is preliminary data.</text>
</comment>
<feature type="domain" description="LUD" evidence="2">
    <location>
        <begin position="41"/>
        <end position="216"/>
    </location>
</feature>
<dbReference type="Proteomes" id="UP000626148">
    <property type="component" value="Unassembled WGS sequence"/>
</dbReference>
<evidence type="ECO:0000313" key="3">
    <source>
        <dbReference type="EMBL" id="GGX65178.1"/>
    </source>
</evidence>
<evidence type="ECO:0000256" key="1">
    <source>
        <dbReference type="SAM" id="MobiDB-lite"/>
    </source>
</evidence>
<dbReference type="AlphaFoldDB" id="A0A918KIS3"/>
<sequence>MSSTAKADILARLRQRTHTSPPPERDFSVLEARQWTPAERIERFRQHLESVQGEVIRTTESELNQAILDRLSRSHVRRLLLGRNSPFQAGLAAAKSGDLELHVYDQPIETWQSELFNEIEAALTTTLGGIAETGSLILWPTPDEPRLMSLVPPMHLAVLRVDQLHDTLLQVVREQRWSQGMPTNALLISGPSKTADIEQTLVFGAHGPRELVVFLVDESGSGA</sequence>
<dbReference type="Gene3D" id="3.40.50.10420">
    <property type="entry name" value="NagB/RpiA/CoA transferase-like"/>
    <property type="match status" value="1"/>
</dbReference>
<dbReference type="InterPro" id="IPR003741">
    <property type="entry name" value="LUD_dom"/>
</dbReference>